<evidence type="ECO:0000256" key="2">
    <source>
        <dbReference type="ARBA" id="ARBA00022600"/>
    </source>
</evidence>
<dbReference type="GO" id="GO:0005524">
    <property type="term" value="F:ATP binding"/>
    <property type="evidence" value="ECO:0007669"/>
    <property type="project" value="UniProtKB-KW"/>
</dbReference>
<organism evidence="9 10">
    <name type="scientific">Ruminiclostridium hungatei</name>
    <name type="common">Clostridium hungatei</name>
    <dbReference type="NCBI Taxonomy" id="48256"/>
    <lineage>
        <taxon>Bacteria</taxon>
        <taxon>Bacillati</taxon>
        <taxon>Bacillota</taxon>
        <taxon>Clostridia</taxon>
        <taxon>Eubacteriales</taxon>
        <taxon>Oscillospiraceae</taxon>
        <taxon>Ruminiclostridium</taxon>
    </lineage>
</organism>
<comment type="similarity">
    <text evidence="1">Belongs to the bacterial/plant glucose-1-phosphate adenylyltransferase family.</text>
</comment>
<reference evidence="9 10" key="1">
    <citation type="submission" date="2017-03" db="EMBL/GenBank/DDBJ databases">
        <title>Genome sequence of Clostridium hungatei DSM 14427.</title>
        <authorList>
            <person name="Poehlein A."/>
            <person name="Daniel R."/>
        </authorList>
    </citation>
    <scope>NUCLEOTIDE SEQUENCE [LARGE SCALE GENOMIC DNA]</scope>
    <source>
        <strain evidence="9 10">DSM 14427</strain>
    </source>
</reference>
<keyword evidence="5" id="KW-0320">Glycogen biosynthesis</keyword>
<evidence type="ECO:0000256" key="3">
    <source>
        <dbReference type="ARBA" id="ARBA00022741"/>
    </source>
</evidence>
<dbReference type="CDD" id="cd04651">
    <property type="entry name" value="LbH_G1P_AT_C"/>
    <property type="match status" value="1"/>
</dbReference>
<name>A0A1V4SI72_RUMHU</name>
<keyword evidence="10" id="KW-1185">Reference proteome</keyword>
<dbReference type="InterPro" id="IPR005836">
    <property type="entry name" value="ADP_Glu_pyroP_CS"/>
</dbReference>
<dbReference type="SUPFAM" id="SSF53448">
    <property type="entry name" value="Nucleotide-diphospho-sugar transferases"/>
    <property type="match status" value="1"/>
</dbReference>
<dbReference type="STRING" id="48256.CLHUN_25270"/>
<dbReference type="NCBIfam" id="TIGR02092">
    <property type="entry name" value="glgD"/>
    <property type="match status" value="1"/>
</dbReference>
<evidence type="ECO:0000313" key="10">
    <source>
        <dbReference type="Proteomes" id="UP000191554"/>
    </source>
</evidence>
<dbReference type="EC" id="2.7.7.27" evidence="9"/>
<keyword evidence="3" id="KW-0547">Nucleotide-binding</keyword>
<dbReference type="InterPro" id="IPR011004">
    <property type="entry name" value="Trimer_LpxA-like_sf"/>
</dbReference>
<dbReference type="SUPFAM" id="SSF51161">
    <property type="entry name" value="Trimeric LpxA-like enzymes"/>
    <property type="match status" value="1"/>
</dbReference>
<dbReference type="Pfam" id="PF24894">
    <property type="entry name" value="Hexapep_GlmU"/>
    <property type="match status" value="1"/>
</dbReference>
<dbReference type="InterPro" id="IPR011832">
    <property type="entry name" value="GlgDAde_trans"/>
</dbReference>
<dbReference type="InterPro" id="IPR011831">
    <property type="entry name" value="ADP-Glc_PPase"/>
</dbReference>
<feature type="domain" description="Nucleotidyl transferase" evidence="7">
    <location>
        <begin position="6"/>
        <end position="258"/>
    </location>
</feature>
<evidence type="ECO:0000256" key="1">
    <source>
        <dbReference type="ARBA" id="ARBA00010443"/>
    </source>
</evidence>
<dbReference type="Gene3D" id="2.160.10.10">
    <property type="entry name" value="Hexapeptide repeat proteins"/>
    <property type="match status" value="1"/>
</dbReference>
<proteinExistence type="inferred from homology"/>
<protein>
    <submittedName>
        <fullName evidence="9">Glucose-1-phosphate adenylyltransferase</fullName>
        <ecNumber evidence="9">2.7.7.27</ecNumber>
    </submittedName>
</protein>
<evidence type="ECO:0000313" key="9">
    <source>
        <dbReference type="EMBL" id="OPX43589.1"/>
    </source>
</evidence>
<dbReference type="PROSITE" id="PS00809">
    <property type="entry name" value="ADP_GLC_PYROPHOSPH_2"/>
    <property type="match status" value="1"/>
</dbReference>
<evidence type="ECO:0000256" key="5">
    <source>
        <dbReference type="ARBA" id="ARBA00023056"/>
    </source>
</evidence>
<sequence length="372" mass="42000">MKNVMGIILSGGKSTKLKELSTMRTAPAVPVGGKYRAVDFVLSNMVNSGITNVGVITQYSFRSLMDHLGSGKEWDLDRKNDGLFIFPPFLSDESTGWYRGTADAMYNNLTFLKRSNEEYVIISQGNCIYTTTFDDLLQVHKDTDADITIMYREMKDVPLEELSNMGILQVDNTQRVIDFQEKPMNPNTLLSSLGTYMIRRELLISLLEESVAHGYYDFVMDIIIKMLHKLKICGYKYSGYWRSISSVQMYYKCNMELLNPEINRELLGKAKIFTKVKDEAPAKYNEEAEVRNSIIADGCIIEGTVENSVLFRGVTVKKGAVVKDSIIMQGSVVEENSTLNYAILDKSVTLSKNRCLKGEETWPIIIGKNVIV</sequence>
<keyword evidence="9" id="KW-0548">Nucleotidyltransferase</keyword>
<dbReference type="OrthoDB" id="9801810at2"/>
<dbReference type="InterPro" id="IPR056818">
    <property type="entry name" value="GlmU/GlgC-like_hexapep"/>
</dbReference>
<dbReference type="CDD" id="cd02508">
    <property type="entry name" value="ADP_Glucose_PP"/>
    <property type="match status" value="1"/>
</dbReference>
<accession>A0A1V4SI72</accession>
<keyword evidence="2" id="KW-0321">Glycogen metabolism</keyword>
<dbReference type="GO" id="GO:0005978">
    <property type="term" value="P:glycogen biosynthetic process"/>
    <property type="evidence" value="ECO:0007669"/>
    <property type="project" value="UniProtKB-KW"/>
</dbReference>
<feature type="domain" description="Glucose-1-phosphate adenylyltransferase/Bifunctional protein GlmU-like C-terminal hexapeptide" evidence="8">
    <location>
        <begin position="285"/>
        <end position="353"/>
    </location>
</feature>
<evidence type="ECO:0000259" key="7">
    <source>
        <dbReference type="Pfam" id="PF00483"/>
    </source>
</evidence>
<dbReference type="InterPro" id="IPR005835">
    <property type="entry name" value="NTP_transferase_dom"/>
</dbReference>
<dbReference type="Proteomes" id="UP000191554">
    <property type="component" value="Unassembled WGS sequence"/>
</dbReference>
<dbReference type="RefSeq" id="WP_080064951.1">
    <property type="nucleotide sequence ID" value="NZ_MZGX01000016.1"/>
</dbReference>
<comment type="caution">
    <text evidence="9">The sequence shown here is derived from an EMBL/GenBank/DDBJ whole genome shotgun (WGS) entry which is preliminary data.</text>
</comment>
<dbReference type="InterPro" id="IPR029044">
    <property type="entry name" value="Nucleotide-diphossugar_trans"/>
</dbReference>
<dbReference type="EMBL" id="MZGX01000016">
    <property type="protein sequence ID" value="OPX43589.1"/>
    <property type="molecule type" value="Genomic_DNA"/>
</dbReference>
<dbReference type="Pfam" id="PF00483">
    <property type="entry name" value="NTP_transferase"/>
    <property type="match status" value="1"/>
</dbReference>
<dbReference type="GO" id="GO:0008878">
    <property type="term" value="F:glucose-1-phosphate adenylyltransferase activity"/>
    <property type="evidence" value="ECO:0007669"/>
    <property type="project" value="UniProtKB-EC"/>
</dbReference>
<gene>
    <name evidence="9" type="primary">glgC_1</name>
    <name evidence="9" type="ORF">CLHUN_25270</name>
</gene>
<keyword evidence="9" id="KW-0808">Transferase</keyword>
<evidence type="ECO:0000256" key="6">
    <source>
        <dbReference type="ARBA" id="ARBA00023277"/>
    </source>
</evidence>
<keyword evidence="4" id="KW-0067">ATP-binding</keyword>
<keyword evidence="6" id="KW-0119">Carbohydrate metabolism</keyword>
<dbReference type="PANTHER" id="PTHR43523:SF6">
    <property type="entry name" value="GLYCOGEN BIOSYNTHESIS PROTEIN GLGD"/>
    <property type="match status" value="1"/>
</dbReference>
<dbReference type="AlphaFoldDB" id="A0A1V4SI72"/>
<evidence type="ECO:0000259" key="8">
    <source>
        <dbReference type="Pfam" id="PF24894"/>
    </source>
</evidence>
<dbReference type="PANTHER" id="PTHR43523">
    <property type="entry name" value="GLUCOSE-1-PHOSPHATE ADENYLYLTRANSFERASE-RELATED"/>
    <property type="match status" value="1"/>
</dbReference>
<dbReference type="Gene3D" id="3.90.550.10">
    <property type="entry name" value="Spore Coat Polysaccharide Biosynthesis Protein SpsA, Chain A"/>
    <property type="match status" value="1"/>
</dbReference>
<evidence type="ECO:0000256" key="4">
    <source>
        <dbReference type="ARBA" id="ARBA00022840"/>
    </source>
</evidence>